<dbReference type="InterPro" id="IPR055268">
    <property type="entry name" value="PCB-like"/>
</dbReference>
<dbReference type="PROSITE" id="PS50991">
    <property type="entry name" value="PYR_CT"/>
    <property type="match status" value="1"/>
</dbReference>
<dbReference type="Pfam" id="PF02436">
    <property type="entry name" value="PYC_OADA"/>
    <property type="match status" value="1"/>
</dbReference>
<proteinExistence type="predicted"/>
<dbReference type="SUPFAM" id="SSF89000">
    <property type="entry name" value="post-HMGL domain-like"/>
    <property type="match status" value="1"/>
</dbReference>
<keyword evidence="3" id="KW-1185">Reference proteome</keyword>
<dbReference type="InterPro" id="IPR003379">
    <property type="entry name" value="Carboxylase_cons_dom"/>
</dbReference>
<organism evidence="2 3">
    <name type="scientific">Pseudonocardia ailaonensis</name>
    <dbReference type="NCBI Taxonomy" id="367279"/>
    <lineage>
        <taxon>Bacteria</taxon>
        <taxon>Bacillati</taxon>
        <taxon>Actinomycetota</taxon>
        <taxon>Actinomycetes</taxon>
        <taxon>Pseudonocardiales</taxon>
        <taxon>Pseudonocardiaceae</taxon>
        <taxon>Pseudonocardia</taxon>
    </lineage>
</organism>
<dbReference type="PANTHER" id="PTHR43778">
    <property type="entry name" value="PYRUVATE CARBOXYLASE"/>
    <property type="match status" value="1"/>
</dbReference>
<dbReference type="PANTHER" id="PTHR43778:SF2">
    <property type="entry name" value="PYRUVATE CARBOXYLASE, MITOCHONDRIAL"/>
    <property type="match status" value="1"/>
</dbReference>
<dbReference type="Gene3D" id="3.20.20.70">
    <property type="entry name" value="Aldolase class I"/>
    <property type="match status" value="1"/>
</dbReference>
<reference evidence="2 3" key="1">
    <citation type="journal article" date="2019" name="Int. J. Syst. Evol. Microbiol.">
        <title>The Global Catalogue of Microorganisms (GCM) 10K type strain sequencing project: providing services to taxonomists for standard genome sequencing and annotation.</title>
        <authorList>
            <consortium name="The Broad Institute Genomics Platform"/>
            <consortium name="The Broad Institute Genome Sequencing Center for Infectious Disease"/>
            <person name="Wu L."/>
            <person name="Ma J."/>
        </authorList>
    </citation>
    <scope>NUCLEOTIDE SEQUENCE [LARGE SCALE GENOMIC DNA]</scope>
    <source>
        <strain evidence="2 3">JCM 16009</strain>
    </source>
</reference>
<dbReference type="RefSeq" id="WP_344411537.1">
    <property type="nucleotide sequence ID" value="NZ_BAAAQK010000001.1"/>
</dbReference>
<evidence type="ECO:0000313" key="2">
    <source>
        <dbReference type="EMBL" id="GAA1827595.1"/>
    </source>
</evidence>
<dbReference type="SUPFAM" id="SSF51569">
    <property type="entry name" value="Aldolase"/>
    <property type="match status" value="1"/>
</dbReference>
<name>A0ABN2MHV7_9PSEU</name>
<dbReference type="Proteomes" id="UP001500449">
    <property type="component" value="Unassembled WGS sequence"/>
</dbReference>
<dbReference type="InterPro" id="IPR000891">
    <property type="entry name" value="PYR_CT"/>
</dbReference>
<dbReference type="EMBL" id="BAAAQK010000001">
    <property type="protein sequence ID" value="GAA1827595.1"/>
    <property type="molecule type" value="Genomic_DNA"/>
</dbReference>
<gene>
    <name evidence="2" type="ORF">GCM10009836_01630</name>
</gene>
<feature type="domain" description="Pyruvate carboxyltransferase" evidence="1">
    <location>
        <begin position="8"/>
        <end position="271"/>
    </location>
</feature>
<sequence length="482" mass="53117">MTTARRPLHLTDEGFRDGPQSLWSSRMSTDTMVDAAPLVDRVGYEKSLVVSGATFESAVVHLREDPWARIDAVTRLMPHTPAAAQIRGRTLFGWQQFPDDVVELFVRTLARHGIRWLLIYDALNDMRQIEHHVRVAHSCGIEVTVPVCHTVSPVHTDDVQREVVRRAAALGVSRVSLLDASGLLSAESARALIGVAQEELAGSATRLEMNVHDLTGRAAECYDVALACGVDVLAGVPRAVSYGRSIPSVEDVVATADRHDRPLDVDRAAIAEVDAYFDWAAHVEGRPRPRSTRMTDAEIEAFTRHQIPGGMMSNLVAQLTALGVADRLGEILEEAARVRAELGHPVMVTPCSQMVGVQATLNVVSGERYASSPVELRNYLAGMYGRPAGKIAPDVLDRVLGDDPEIDPYERFARPFLPAFRDEHGAFDSDEDLLLAVLYSEAALAEFRREQVPTRTRPRRPETALVAELITRMAPRRLQVRL</sequence>
<accession>A0ABN2MHV7</accession>
<evidence type="ECO:0000313" key="3">
    <source>
        <dbReference type="Proteomes" id="UP001500449"/>
    </source>
</evidence>
<evidence type="ECO:0000259" key="1">
    <source>
        <dbReference type="PROSITE" id="PS50991"/>
    </source>
</evidence>
<dbReference type="InterPro" id="IPR013785">
    <property type="entry name" value="Aldolase_TIM"/>
</dbReference>
<comment type="caution">
    <text evidence="2">The sequence shown here is derived from an EMBL/GenBank/DDBJ whole genome shotgun (WGS) entry which is preliminary data.</text>
</comment>
<protein>
    <recommendedName>
        <fullName evidence="1">Pyruvate carboxyltransferase domain-containing protein</fullName>
    </recommendedName>
</protein>